<dbReference type="EMBL" id="JABSTR010000001">
    <property type="protein sequence ID" value="KAH9362272.1"/>
    <property type="molecule type" value="Genomic_DNA"/>
</dbReference>
<evidence type="ECO:0000259" key="2">
    <source>
        <dbReference type="Pfam" id="PF20700"/>
    </source>
</evidence>
<sequence>MAVCQAEVYGRKAVTKEDCTNHVAKRLGTGMRKLKTPLPRGEKLADKVIEKLQHYYQIAITSNRGSVHGMYCAIWALFFHSCSRNKANVHKFCPNSHGASTREPKPWENQHPTTLHF</sequence>
<evidence type="ECO:0000313" key="3">
    <source>
        <dbReference type="EMBL" id="KAH9362272.1"/>
    </source>
</evidence>
<dbReference type="Pfam" id="PF20700">
    <property type="entry name" value="Mutator"/>
    <property type="match status" value="1"/>
</dbReference>
<dbReference type="AlphaFoldDB" id="A0A9J6FIK5"/>
<reference evidence="3 4" key="1">
    <citation type="journal article" date="2020" name="Cell">
        <title>Large-Scale Comparative Analyses of Tick Genomes Elucidate Their Genetic Diversity and Vector Capacities.</title>
        <authorList>
            <consortium name="Tick Genome and Microbiome Consortium (TIGMIC)"/>
            <person name="Jia N."/>
            <person name="Wang J."/>
            <person name="Shi W."/>
            <person name="Du L."/>
            <person name="Sun Y."/>
            <person name="Zhan W."/>
            <person name="Jiang J.F."/>
            <person name="Wang Q."/>
            <person name="Zhang B."/>
            <person name="Ji P."/>
            <person name="Bell-Sakyi L."/>
            <person name="Cui X.M."/>
            <person name="Yuan T.T."/>
            <person name="Jiang B.G."/>
            <person name="Yang W.F."/>
            <person name="Lam T.T."/>
            <person name="Chang Q.C."/>
            <person name="Ding S.J."/>
            <person name="Wang X.J."/>
            <person name="Zhu J.G."/>
            <person name="Ruan X.D."/>
            <person name="Zhao L."/>
            <person name="Wei J.T."/>
            <person name="Ye R.Z."/>
            <person name="Que T.C."/>
            <person name="Du C.H."/>
            <person name="Zhou Y.H."/>
            <person name="Cheng J.X."/>
            <person name="Dai P.F."/>
            <person name="Guo W.B."/>
            <person name="Han X.H."/>
            <person name="Huang E.J."/>
            <person name="Li L.F."/>
            <person name="Wei W."/>
            <person name="Gao Y.C."/>
            <person name="Liu J.Z."/>
            <person name="Shao H.Z."/>
            <person name="Wang X."/>
            <person name="Wang C.C."/>
            <person name="Yang T.C."/>
            <person name="Huo Q.B."/>
            <person name="Li W."/>
            <person name="Chen H.Y."/>
            <person name="Chen S.E."/>
            <person name="Zhou L.G."/>
            <person name="Ni X.B."/>
            <person name="Tian J.H."/>
            <person name="Sheng Y."/>
            <person name="Liu T."/>
            <person name="Pan Y.S."/>
            <person name="Xia L.Y."/>
            <person name="Li J."/>
            <person name="Zhao F."/>
            <person name="Cao W.C."/>
        </authorList>
    </citation>
    <scope>NUCLEOTIDE SEQUENCE [LARGE SCALE GENOMIC DNA]</scope>
    <source>
        <strain evidence="3">HaeL-2018</strain>
    </source>
</reference>
<dbReference type="OrthoDB" id="6495357at2759"/>
<dbReference type="VEuPathDB" id="VectorBase:HLOH_046483"/>
<dbReference type="OMA" id="YCAIWAL"/>
<feature type="domain" description="Mutator-like transposase" evidence="2">
    <location>
        <begin position="9"/>
        <end position="96"/>
    </location>
</feature>
<organism evidence="3 4">
    <name type="scientific">Haemaphysalis longicornis</name>
    <name type="common">Bush tick</name>
    <dbReference type="NCBI Taxonomy" id="44386"/>
    <lineage>
        <taxon>Eukaryota</taxon>
        <taxon>Metazoa</taxon>
        <taxon>Ecdysozoa</taxon>
        <taxon>Arthropoda</taxon>
        <taxon>Chelicerata</taxon>
        <taxon>Arachnida</taxon>
        <taxon>Acari</taxon>
        <taxon>Parasitiformes</taxon>
        <taxon>Ixodida</taxon>
        <taxon>Ixodoidea</taxon>
        <taxon>Ixodidae</taxon>
        <taxon>Haemaphysalinae</taxon>
        <taxon>Haemaphysalis</taxon>
    </lineage>
</organism>
<dbReference type="Proteomes" id="UP000821853">
    <property type="component" value="Chromosome 1"/>
</dbReference>
<protein>
    <recommendedName>
        <fullName evidence="2">Mutator-like transposase domain-containing protein</fullName>
    </recommendedName>
</protein>
<evidence type="ECO:0000313" key="4">
    <source>
        <dbReference type="Proteomes" id="UP000821853"/>
    </source>
</evidence>
<accession>A0A9J6FIK5</accession>
<name>A0A9J6FIK5_HAELO</name>
<gene>
    <name evidence="3" type="ORF">HPB48_002250</name>
</gene>
<dbReference type="InterPro" id="IPR049012">
    <property type="entry name" value="Mutator_transp_dom"/>
</dbReference>
<proteinExistence type="predicted"/>
<feature type="region of interest" description="Disordered" evidence="1">
    <location>
        <begin position="96"/>
        <end position="117"/>
    </location>
</feature>
<evidence type="ECO:0000256" key="1">
    <source>
        <dbReference type="SAM" id="MobiDB-lite"/>
    </source>
</evidence>
<comment type="caution">
    <text evidence="3">The sequence shown here is derived from an EMBL/GenBank/DDBJ whole genome shotgun (WGS) entry which is preliminary data.</text>
</comment>
<keyword evidence="4" id="KW-1185">Reference proteome</keyword>